<feature type="compositionally biased region" description="Low complexity" evidence="1">
    <location>
        <begin position="147"/>
        <end position="163"/>
    </location>
</feature>
<dbReference type="GO" id="GO:0008270">
    <property type="term" value="F:zinc ion binding"/>
    <property type="evidence" value="ECO:0007669"/>
    <property type="project" value="UniProtKB-KW"/>
</dbReference>
<keyword evidence="3" id="KW-0863">Zinc-finger</keyword>
<dbReference type="GO" id="GO:0030687">
    <property type="term" value="C:preribosome, large subunit precursor"/>
    <property type="evidence" value="ECO:0007669"/>
    <property type="project" value="TreeGrafter"/>
</dbReference>
<feature type="non-terminal residue" evidence="3">
    <location>
        <position position="292"/>
    </location>
</feature>
<evidence type="ECO:0000256" key="1">
    <source>
        <dbReference type="SAM" id="MobiDB-lite"/>
    </source>
</evidence>
<name>A0AA40BRI3_9PEZI</name>
<proteinExistence type="predicted"/>
<feature type="domain" description="ZN622/Rei1/Reh1 zinc finger C2H2-type" evidence="2">
    <location>
        <begin position="14"/>
        <end position="112"/>
    </location>
</feature>
<organism evidence="3 4">
    <name type="scientific">Apiosordaria backusii</name>
    <dbReference type="NCBI Taxonomy" id="314023"/>
    <lineage>
        <taxon>Eukaryota</taxon>
        <taxon>Fungi</taxon>
        <taxon>Dikarya</taxon>
        <taxon>Ascomycota</taxon>
        <taxon>Pezizomycotina</taxon>
        <taxon>Sordariomycetes</taxon>
        <taxon>Sordariomycetidae</taxon>
        <taxon>Sordariales</taxon>
        <taxon>Lasiosphaeriaceae</taxon>
        <taxon>Apiosordaria</taxon>
    </lineage>
</organism>
<dbReference type="Pfam" id="PF12756">
    <property type="entry name" value="zf-C2H2_2"/>
    <property type="match status" value="1"/>
</dbReference>
<sequence>DSSHTTMQAFIPGQCLFCPHPSPTFLDSVEHMQISHGLFVPQRQHLAAVDLEALFQHLHLVIFGYQECIKCGTTRASVQAVQQHMTGKGHCTFDISEPDSEFAEFYEFLSEQEDQEEEEEEMNPLSRLPVQVDEDSIRLPSGRIISKKSASLPPGPSAAASSRLRYRTRTSEIEYALGESGKDEEEEGGLSNRTEQANSETSGMQMQVGLSKRAEKRQRGMASYQLTRMSSNDRCSLMHLPVPQQRALLATQHRHEQKMQTEERRRRAKIDRKGNKNLYAYWNTETPVYQCG</sequence>
<feature type="region of interest" description="Disordered" evidence="1">
    <location>
        <begin position="111"/>
        <end position="216"/>
    </location>
</feature>
<keyword evidence="3" id="KW-0479">Metal-binding</keyword>
<comment type="caution">
    <text evidence="3">The sequence shown here is derived from an EMBL/GenBank/DDBJ whole genome shotgun (WGS) entry which is preliminary data.</text>
</comment>
<dbReference type="PANTHER" id="PTHR13182:SF8">
    <property type="entry name" value="CYTOPLASMIC 60S SUBUNIT BIOGENESIS FACTOR ZNF622"/>
    <property type="match status" value="1"/>
</dbReference>
<gene>
    <name evidence="3" type="ORF">B0T21DRAFT_275489</name>
</gene>
<keyword evidence="3" id="KW-0862">Zinc</keyword>
<protein>
    <submittedName>
        <fullName evidence="3">C2H2 type zinc-finger-domain-containing protein</fullName>
    </submittedName>
</protein>
<evidence type="ECO:0000313" key="4">
    <source>
        <dbReference type="Proteomes" id="UP001172159"/>
    </source>
</evidence>
<accession>A0AA40BRI3</accession>
<keyword evidence="4" id="KW-1185">Reference proteome</keyword>
<dbReference type="InterPro" id="IPR041661">
    <property type="entry name" value="ZN622/Rei1/Reh1_Znf-C2H2"/>
</dbReference>
<dbReference type="PANTHER" id="PTHR13182">
    <property type="entry name" value="ZINC FINGER PROTEIN 622"/>
    <property type="match status" value="1"/>
</dbReference>
<dbReference type="GO" id="GO:0042273">
    <property type="term" value="P:ribosomal large subunit biogenesis"/>
    <property type="evidence" value="ECO:0007669"/>
    <property type="project" value="TreeGrafter"/>
</dbReference>
<feature type="compositionally biased region" description="Polar residues" evidence="1">
    <location>
        <begin position="191"/>
        <end position="205"/>
    </location>
</feature>
<evidence type="ECO:0000313" key="3">
    <source>
        <dbReference type="EMBL" id="KAK0739081.1"/>
    </source>
</evidence>
<dbReference type="Proteomes" id="UP001172159">
    <property type="component" value="Unassembled WGS sequence"/>
</dbReference>
<dbReference type="AlphaFoldDB" id="A0AA40BRI3"/>
<dbReference type="EMBL" id="JAUKTV010000004">
    <property type="protein sequence ID" value="KAK0739081.1"/>
    <property type="molecule type" value="Genomic_DNA"/>
</dbReference>
<dbReference type="InterPro" id="IPR040025">
    <property type="entry name" value="Znf622/Rei1/Reh1"/>
</dbReference>
<feature type="non-terminal residue" evidence="3">
    <location>
        <position position="1"/>
    </location>
</feature>
<reference evidence="3" key="1">
    <citation type="submission" date="2023-06" db="EMBL/GenBank/DDBJ databases">
        <title>Genome-scale phylogeny and comparative genomics of the fungal order Sordariales.</title>
        <authorList>
            <consortium name="Lawrence Berkeley National Laboratory"/>
            <person name="Hensen N."/>
            <person name="Bonometti L."/>
            <person name="Westerberg I."/>
            <person name="Brannstrom I.O."/>
            <person name="Guillou S."/>
            <person name="Cros-Aarteil S."/>
            <person name="Calhoun S."/>
            <person name="Haridas S."/>
            <person name="Kuo A."/>
            <person name="Mondo S."/>
            <person name="Pangilinan J."/>
            <person name="Riley R."/>
            <person name="Labutti K."/>
            <person name="Andreopoulos B."/>
            <person name="Lipzen A."/>
            <person name="Chen C."/>
            <person name="Yanf M."/>
            <person name="Daum C."/>
            <person name="Ng V."/>
            <person name="Clum A."/>
            <person name="Steindorff A."/>
            <person name="Ohm R."/>
            <person name="Martin F."/>
            <person name="Silar P."/>
            <person name="Natvig D."/>
            <person name="Lalanne C."/>
            <person name="Gautier V."/>
            <person name="Ament-Velasquez S.L."/>
            <person name="Kruys A."/>
            <person name="Hutchinson M.I."/>
            <person name="Powell A.J."/>
            <person name="Barry K."/>
            <person name="Miller A.N."/>
            <person name="Grigoriev I.V."/>
            <person name="Debuchy R."/>
            <person name="Gladieux P."/>
            <person name="Thoren M.H."/>
            <person name="Johannesson H."/>
        </authorList>
    </citation>
    <scope>NUCLEOTIDE SEQUENCE</scope>
    <source>
        <strain evidence="3">CBS 540.89</strain>
    </source>
</reference>
<feature type="compositionally biased region" description="Acidic residues" evidence="1">
    <location>
        <begin position="111"/>
        <end position="122"/>
    </location>
</feature>
<evidence type="ECO:0000259" key="2">
    <source>
        <dbReference type="Pfam" id="PF12756"/>
    </source>
</evidence>